<dbReference type="PANTHER" id="PTHR30349">
    <property type="entry name" value="PHAGE INTEGRASE-RELATED"/>
    <property type="match status" value="1"/>
</dbReference>
<dbReference type="Pfam" id="PF00589">
    <property type="entry name" value="Phage_integrase"/>
    <property type="match status" value="1"/>
</dbReference>
<dbReference type="InterPro" id="IPR010998">
    <property type="entry name" value="Integrase_recombinase_N"/>
</dbReference>
<keyword evidence="5" id="KW-0229">DNA integration</keyword>
<dbReference type="GO" id="GO:0015074">
    <property type="term" value="P:DNA integration"/>
    <property type="evidence" value="ECO:0007669"/>
    <property type="project" value="UniProtKB-KW"/>
</dbReference>
<evidence type="ECO:0000256" key="2">
    <source>
        <dbReference type="ARBA" id="ARBA00016082"/>
    </source>
</evidence>
<comment type="similarity">
    <text evidence="1">Belongs to the 'phage' integrase family.</text>
</comment>
<keyword evidence="3" id="KW-0808">Transferase</keyword>
<proteinExistence type="inferred from homology"/>
<keyword evidence="6" id="KW-0238">DNA-binding</keyword>
<sequence>MNTKTFQEVARIWSAAKQPIIKHATMCAYMLTLQTHLLPYFGTATAISESDVQKFVLDKLSSGLAKKTVRDIVAVLKSIVKYGGKHKLFPYEEWEINYPTDTESHRLPTLSLNHQQILMSHLTESPTPKNIGILLSLCTGMRIGEVCALRWEDVDFRQKVITISYTAGRIYNCESRTTERTFTSPKTRNSYREIPISRQLLFALKEVKKISPSRFVVGTSERPEDPRSYRDFFARLLKRLNIPHIVFHGLRHTFATRCIESQCDYKTVSVILGHSNIATTLNLYVHPNLNQKQRCIERMSNFLKIK</sequence>
<keyword evidence="8" id="KW-1179">Viral genome integration</keyword>
<evidence type="ECO:0000256" key="5">
    <source>
        <dbReference type="ARBA" id="ARBA00022908"/>
    </source>
</evidence>
<keyword evidence="7" id="KW-0233">DNA recombination</keyword>
<dbReference type="SUPFAM" id="SSF56349">
    <property type="entry name" value="DNA breaking-rejoining enzymes"/>
    <property type="match status" value="1"/>
</dbReference>
<organism evidence="10">
    <name type="scientific">Siphoviridae sp. ctvBz3</name>
    <dbReference type="NCBI Taxonomy" id="2825720"/>
    <lineage>
        <taxon>Viruses</taxon>
        <taxon>Duplodnaviria</taxon>
        <taxon>Heunggongvirae</taxon>
        <taxon>Uroviricota</taxon>
        <taxon>Caudoviricetes</taxon>
    </lineage>
</organism>
<dbReference type="GO" id="GO:0016740">
    <property type="term" value="F:transferase activity"/>
    <property type="evidence" value="ECO:0007669"/>
    <property type="project" value="UniProtKB-KW"/>
</dbReference>
<evidence type="ECO:0000313" key="10">
    <source>
        <dbReference type="EMBL" id="DAF86898.1"/>
    </source>
</evidence>
<dbReference type="InterPro" id="IPR004107">
    <property type="entry name" value="Integrase_SAM-like_N"/>
</dbReference>
<dbReference type="InterPro" id="IPR011010">
    <property type="entry name" value="DNA_brk_join_enz"/>
</dbReference>
<accession>A0A8S5TXG9</accession>
<dbReference type="GO" id="GO:0006310">
    <property type="term" value="P:DNA recombination"/>
    <property type="evidence" value="ECO:0007669"/>
    <property type="project" value="UniProtKB-KW"/>
</dbReference>
<dbReference type="PROSITE" id="PS51898">
    <property type="entry name" value="TYR_RECOMBINASE"/>
    <property type="match status" value="1"/>
</dbReference>
<dbReference type="Gene3D" id="1.10.150.130">
    <property type="match status" value="1"/>
</dbReference>
<dbReference type="PANTHER" id="PTHR30349:SF64">
    <property type="entry name" value="PROPHAGE INTEGRASE INTD-RELATED"/>
    <property type="match status" value="1"/>
</dbReference>
<dbReference type="GO" id="GO:0044826">
    <property type="term" value="P:viral genome integration into host DNA"/>
    <property type="evidence" value="ECO:0007669"/>
    <property type="project" value="UniProtKB-KW"/>
</dbReference>
<dbReference type="EMBL" id="BK015955">
    <property type="protein sequence ID" value="DAF86898.1"/>
    <property type="molecule type" value="Genomic_DNA"/>
</dbReference>
<keyword evidence="4" id="KW-0378">Hydrolase</keyword>
<evidence type="ECO:0000256" key="3">
    <source>
        <dbReference type="ARBA" id="ARBA00022679"/>
    </source>
</evidence>
<dbReference type="InterPro" id="IPR050090">
    <property type="entry name" value="Tyrosine_recombinase_XerCD"/>
</dbReference>
<name>A0A8S5TXG9_9CAUD</name>
<protein>
    <recommendedName>
        <fullName evidence="2">Integrase</fullName>
    </recommendedName>
</protein>
<evidence type="ECO:0000259" key="9">
    <source>
        <dbReference type="PROSITE" id="PS51898"/>
    </source>
</evidence>
<evidence type="ECO:0000256" key="7">
    <source>
        <dbReference type="ARBA" id="ARBA00023172"/>
    </source>
</evidence>
<dbReference type="GO" id="GO:0003677">
    <property type="term" value="F:DNA binding"/>
    <property type="evidence" value="ECO:0007669"/>
    <property type="project" value="UniProtKB-KW"/>
</dbReference>
<evidence type="ECO:0000256" key="6">
    <source>
        <dbReference type="ARBA" id="ARBA00023125"/>
    </source>
</evidence>
<dbReference type="InterPro" id="IPR013762">
    <property type="entry name" value="Integrase-like_cat_sf"/>
</dbReference>
<evidence type="ECO:0000256" key="1">
    <source>
        <dbReference type="ARBA" id="ARBA00008857"/>
    </source>
</evidence>
<reference evidence="10" key="1">
    <citation type="journal article" date="2021" name="Proc. Natl. Acad. Sci. U.S.A.">
        <title>A Catalog of Tens of Thousands of Viruses from Human Metagenomes Reveals Hidden Associations with Chronic Diseases.</title>
        <authorList>
            <person name="Tisza M.J."/>
            <person name="Buck C.B."/>
        </authorList>
    </citation>
    <scope>NUCLEOTIDE SEQUENCE</scope>
    <source>
        <strain evidence="10">CtvBz3</strain>
    </source>
</reference>
<dbReference type="CDD" id="cd01189">
    <property type="entry name" value="INT_ICEBs1_C_like"/>
    <property type="match status" value="1"/>
</dbReference>
<evidence type="ECO:0000256" key="8">
    <source>
        <dbReference type="ARBA" id="ARBA00023195"/>
    </source>
</evidence>
<dbReference type="GO" id="GO:0016787">
    <property type="term" value="F:hydrolase activity"/>
    <property type="evidence" value="ECO:0007669"/>
    <property type="project" value="UniProtKB-KW"/>
</dbReference>
<evidence type="ECO:0000256" key="4">
    <source>
        <dbReference type="ARBA" id="ARBA00022801"/>
    </source>
</evidence>
<dbReference type="InterPro" id="IPR002104">
    <property type="entry name" value="Integrase_catalytic"/>
</dbReference>
<keyword evidence="8" id="KW-1160">Virus entry into host cell</keyword>
<dbReference type="GO" id="GO:0075713">
    <property type="term" value="P:establishment of integrated proviral latency"/>
    <property type="evidence" value="ECO:0007669"/>
    <property type="project" value="UniProtKB-KW"/>
</dbReference>
<dbReference type="Gene3D" id="1.10.443.10">
    <property type="entry name" value="Intergrase catalytic core"/>
    <property type="match status" value="1"/>
</dbReference>
<feature type="domain" description="Tyr recombinase" evidence="9">
    <location>
        <begin position="105"/>
        <end position="298"/>
    </location>
</feature>
<dbReference type="Pfam" id="PF14659">
    <property type="entry name" value="Phage_int_SAM_3"/>
    <property type="match status" value="1"/>
</dbReference>